<evidence type="ECO:0000313" key="3">
    <source>
        <dbReference type="Proteomes" id="UP001303760"/>
    </source>
</evidence>
<organism evidence="2 3">
    <name type="scientific">Achaetomium macrosporum</name>
    <dbReference type="NCBI Taxonomy" id="79813"/>
    <lineage>
        <taxon>Eukaryota</taxon>
        <taxon>Fungi</taxon>
        <taxon>Dikarya</taxon>
        <taxon>Ascomycota</taxon>
        <taxon>Pezizomycotina</taxon>
        <taxon>Sordariomycetes</taxon>
        <taxon>Sordariomycetidae</taxon>
        <taxon>Sordariales</taxon>
        <taxon>Chaetomiaceae</taxon>
        <taxon>Achaetomium</taxon>
    </lineage>
</organism>
<protein>
    <submittedName>
        <fullName evidence="2">Uncharacterized protein</fullName>
    </submittedName>
</protein>
<comment type="caution">
    <text evidence="2">The sequence shown here is derived from an EMBL/GenBank/DDBJ whole genome shotgun (WGS) entry which is preliminary data.</text>
</comment>
<dbReference type="Proteomes" id="UP001303760">
    <property type="component" value="Unassembled WGS sequence"/>
</dbReference>
<reference evidence="2" key="2">
    <citation type="submission" date="2023-05" db="EMBL/GenBank/DDBJ databases">
        <authorList>
            <consortium name="Lawrence Berkeley National Laboratory"/>
            <person name="Steindorff A."/>
            <person name="Hensen N."/>
            <person name="Bonometti L."/>
            <person name="Westerberg I."/>
            <person name="Brannstrom I.O."/>
            <person name="Guillou S."/>
            <person name="Cros-Aarteil S."/>
            <person name="Calhoun S."/>
            <person name="Haridas S."/>
            <person name="Kuo A."/>
            <person name="Mondo S."/>
            <person name="Pangilinan J."/>
            <person name="Riley R."/>
            <person name="Labutti K."/>
            <person name="Andreopoulos B."/>
            <person name="Lipzen A."/>
            <person name="Chen C."/>
            <person name="Yanf M."/>
            <person name="Daum C."/>
            <person name="Ng V."/>
            <person name="Clum A."/>
            <person name="Ohm R."/>
            <person name="Martin F."/>
            <person name="Silar P."/>
            <person name="Natvig D."/>
            <person name="Lalanne C."/>
            <person name="Gautier V."/>
            <person name="Ament-Velasquez S.L."/>
            <person name="Kruys A."/>
            <person name="Hutchinson M.I."/>
            <person name="Powell A.J."/>
            <person name="Barry K."/>
            <person name="Miller A.N."/>
            <person name="Grigoriev I.V."/>
            <person name="Debuchy R."/>
            <person name="Gladieux P."/>
            <person name="Thoren M.H."/>
            <person name="Johannesson H."/>
        </authorList>
    </citation>
    <scope>NUCLEOTIDE SEQUENCE</scope>
    <source>
        <strain evidence="2">CBS 532.94</strain>
    </source>
</reference>
<feature type="compositionally biased region" description="Basic and acidic residues" evidence="1">
    <location>
        <begin position="68"/>
        <end position="77"/>
    </location>
</feature>
<evidence type="ECO:0000256" key="1">
    <source>
        <dbReference type="SAM" id="MobiDB-lite"/>
    </source>
</evidence>
<feature type="compositionally biased region" description="Polar residues" evidence="1">
    <location>
        <begin position="80"/>
        <end position="89"/>
    </location>
</feature>
<keyword evidence="3" id="KW-1185">Reference proteome</keyword>
<gene>
    <name evidence="2" type="ORF">C8A03DRAFT_35391</name>
</gene>
<proteinExistence type="predicted"/>
<evidence type="ECO:0000313" key="2">
    <source>
        <dbReference type="EMBL" id="KAK4236701.1"/>
    </source>
</evidence>
<accession>A0AAN7H620</accession>
<sequence length="493" mass="54789">MPTASSTPSSPPHGRLAARKRTASEKREAGRKPPPSKRSRRCERGGTGSEGSGCASDKAPKQLLFEEAGARGSREASHPIGSSVTSSYAGSDPETLQKIAELLAAIPTGEIAYGAKLVGMPLPNLVITETGEVIQPPYSRNRLHRMKLYAKQLREKRFGIGWEQIHRTPTWIVPGSGVQVDHPQWQSFLDDLALEAAEYLGFGSAKLVPQLHGLFLWEMGSVFRDYANEYYDPIRVGTLLIILNDDYRGGQIAVACGDKELFFDPASSQGKYFYIASHNRIKFDNLPISHGFRLGLSYDLRLETHNGKYFVEALVRRAEEVESELRDWIIGWALEIEASQRENHPLLFVLSKNYDVHDMSVKTLCAADRAKALATWSSQKEEYGEQHALQVYLVQVVAVVQNQHRRDGVQNESRYFIQWATTLDGGAVPRVKETVVDERCLLQPEAFEDGAVSDMGSTTTIIGATATTRRTRTCLMLLLCKAADMFTERSQAG</sequence>
<dbReference type="EMBL" id="MU860177">
    <property type="protein sequence ID" value="KAK4236701.1"/>
    <property type="molecule type" value="Genomic_DNA"/>
</dbReference>
<name>A0AAN7H620_9PEZI</name>
<dbReference type="AlphaFoldDB" id="A0AAN7H620"/>
<feature type="region of interest" description="Disordered" evidence="1">
    <location>
        <begin position="1"/>
        <end position="91"/>
    </location>
</feature>
<feature type="compositionally biased region" description="Basic and acidic residues" evidence="1">
    <location>
        <begin position="22"/>
        <end position="31"/>
    </location>
</feature>
<reference evidence="2" key="1">
    <citation type="journal article" date="2023" name="Mol. Phylogenet. Evol.">
        <title>Genome-scale phylogeny and comparative genomics of the fungal order Sordariales.</title>
        <authorList>
            <person name="Hensen N."/>
            <person name="Bonometti L."/>
            <person name="Westerberg I."/>
            <person name="Brannstrom I.O."/>
            <person name="Guillou S."/>
            <person name="Cros-Aarteil S."/>
            <person name="Calhoun S."/>
            <person name="Haridas S."/>
            <person name="Kuo A."/>
            <person name="Mondo S."/>
            <person name="Pangilinan J."/>
            <person name="Riley R."/>
            <person name="LaButti K."/>
            <person name="Andreopoulos B."/>
            <person name="Lipzen A."/>
            <person name="Chen C."/>
            <person name="Yan M."/>
            <person name="Daum C."/>
            <person name="Ng V."/>
            <person name="Clum A."/>
            <person name="Steindorff A."/>
            <person name="Ohm R.A."/>
            <person name="Martin F."/>
            <person name="Silar P."/>
            <person name="Natvig D.O."/>
            <person name="Lalanne C."/>
            <person name="Gautier V."/>
            <person name="Ament-Velasquez S.L."/>
            <person name="Kruys A."/>
            <person name="Hutchinson M.I."/>
            <person name="Powell A.J."/>
            <person name="Barry K."/>
            <person name="Miller A.N."/>
            <person name="Grigoriev I.V."/>
            <person name="Debuchy R."/>
            <person name="Gladieux P."/>
            <person name="Hiltunen Thoren M."/>
            <person name="Johannesson H."/>
        </authorList>
    </citation>
    <scope>NUCLEOTIDE SEQUENCE</scope>
    <source>
        <strain evidence="2">CBS 532.94</strain>
    </source>
</reference>